<feature type="non-terminal residue" evidence="1">
    <location>
        <position position="194"/>
    </location>
</feature>
<dbReference type="AlphaFoldDB" id="A0A3P7MQU4"/>
<dbReference type="Proteomes" id="UP000281553">
    <property type="component" value="Unassembled WGS sequence"/>
</dbReference>
<evidence type="ECO:0000313" key="2">
    <source>
        <dbReference type="Proteomes" id="UP000281553"/>
    </source>
</evidence>
<organism evidence="1 2">
    <name type="scientific">Dibothriocephalus latus</name>
    <name type="common">Fish tapeworm</name>
    <name type="synonym">Diphyllobothrium latum</name>
    <dbReference type="NCBI Taxonomy" id="60516"/>
    <lineage>
        <taxon>Eukaryota</taxon>
        <taxon>Metazoa</taxon>
        <taxon>Spiralia</taxon>
        <taxon>Lophotrochozoa</taxon>
        <taxon>Platyhelminthes</taxon>
        <taxon>Cestoda</taxon>
        <taxon>Eucestoda</taxon>
        <taxon>Diphyllobothriidea</taxon>
        <taxon>Diphyllobothriidae</taxon>
        <taxon>Dibothriocephalus</taxon>
    </lineage>
</organism>
<reference evidence="1 2" key="1">
    <citation type="submission" date="2018-11" db="EMBL/GenBank/DDBJ databases">
        <authorList>
            <consortium name="Pathogen Informatics"/>
        </authorList>
    </citation>
    <scope>NUCLEOTIDE SEQUENCE [LARGE SCALE GENOMIC DNA]</scope>
</reference>
<dbReference type="OrthoDB" id="10000786at2759"/>
<dbReference type="PANTHER" id="PTHR45913:SF10">
    <property type="entry name" value="DUF4371 DOMAIN-CONTAINING PROTEIN"/>
    <property type="match status" value="1"/>
</dbReference>
<evidence type="ECO:0000313" key="1">
    <source>
        <dbReference type="EMBL" id="VDN26173.1"/>
    </source>
</evidence>
<proteinExistence type="predicted"/>
<name>A0A3P7MQU4_DIBLA</name>
<accession>A0A3P7MQU4</accession>
<dbReference type="PANTHER" id="PTHR45913">
    <property type="entry name" value="EPM2A-INTERACTING PROTEIN 1"/>
    <property type="match status" value="1"/>
</dbReference>
<dbReference type="EMBL" id="UYRU01075698">
    <property type="protein sequence ID" value="VDN26173.1"/>
    <property type="molecule type" value="Genomic_DNA"/>
</dbReference>
<protein>
    <submittedName>
        <fullName evidence="1">Uncharacterized protein</fullName>
    </submittedName>
</protein>
<gene>
    <name evidence="1" type="ORF">DILT_LOCUS14752</name>
</gene>
<sequence length="194" mass="21217">MLEEKMNEEYSTFQDEWAEKFAFVERAVCAVFEDLPNKNNIIKRTQDMPLSAKTVHERTIMMATHVEQTQVKDIEAASFFSLALDAVIARYAAGDTLREESLAVLPIKGSTRGKVAGRDRSRNKGGSFLADKSSTHHQLPMLGADPTEVLAISLDIGSVPLTVLNIYIPLISSCPPGFTTSIAPHLPSGDSLVL</sequence>
<keyword evidence="2" id="KW-1185">Reference proteome</keyword>